<evidence type="ECO:0000256" key="1">
    <source>
        <dbReference type="ARBA" id="ARBA00022636"/>
    </source>
</evidence>
<dbReference type="EMBL" id="BMED01000001">
    <property type="protein sequence ID" value="GGC58833.1"/>
    <property type="molecule type" value="Genomic_DNA"/>
</dbReference>
<dbReference type="Gene3D" id="2.40.10.220">
    <property type="entry name" value="predicted glycosyltransferase like domains"/>
    <property type="match status" value="1"/>
</dbReference>
<proteinExistence type="predicted"/>
<evidence type="ECO:0000256" key="2">
    <source>
        <dbReference type="ARBA" id="ARBA00022741"/>
    </source>
</evidence>
<sequence length="298" mass="32881">MGDIPALTAIKPTDISVGKALPWPVYDMHGNLMFEAGMIIENQHQLERLVINAYCMDSLWNSVPSRQPEPPPPQVEEKEDDKRDQMIELDSVRWSVGEKLFLQMADNAAMRFTVKMIGFLKGKSIVVSAPMIDGGAPRIRDGQTFIVRAFTGKTAYAFSASALKSVFFPYSYLHLSYPDKVRSTVIRHGSRATVKIIASVTIGNSEQTTAAVLNDLSTGGASGVIKKNIGERGDSGVIKFKVRAAGNDEILTLSFILRSIEAIENEDSYRYGFQFNDLDAQSRLVLSAFVHQTLVEAD</sequence>
<dbReference type="Pfam" id="PF07238">
    <property type="entry name" value="PilZ"/>
    <property type="match status" value="1"/>
</dbReference>
<dbReference type="Proteomes" id="UP000637423">
    <property type="component" value="Unassembled WGS sequence"/>
</dbReference>
<evidence type="ECO:0000313" key="8">
    <source>
        <dbReference type="Proteomes" id="UP000637423"/>
    </source>
</evidence>
<name>A0A916XAG4_9BURK</name>
<keyword evidence="8" id="KW-1185">Reference proteome</keyword>
<dbReference type="InterPro" id="IPR009875">
    <property type="entry name" value="PilZ_domain"/>
</dbReference>
<keyword evidence="3" id="KW-0975">Bacterial flagellum</keyword>
<evidence type="ECO:0000256" key="3">
    <source>
        <dbReference type="ARBA" id="ARBA00023143"/>
    </source>
</evidence>
<reference evidence="7" key="2">
    <citation type="submission" date="2020-09" db="EMBL/GenBank/DDBJ databases">
        <authorList>
            <person name="Sun Q."/>
            <person name="Zhou Y."/>
        </authorList>
    </citation>
    <scope>NUCLEOTIDE SEQUENCE</scope>
    <source>
        <strain evidence="7">CGMCC 1.10998</strain>
    </source>
</reference>
<dbReference type="GO" id="GO:0035438">
    <property type="term" value="F:cyclic-di-GMP binding"/>
    <property type="evidence" value="ECO:0007669"/>
    <property type="project" value="InterPro"/>
</dbReference>
<keyword evidence="2" id="KW-0547">Nucleotide-binding</keyword>
<feature type="region of interest" description="Disordered" evidence="4">
    <location>
        <begin position="62"/>
        <end position="82"/>
    </location>
</feature>
<dbReference type="InterPro" id="IPR009926">
    <property type="entry name" value="T3SS_YcgR_PilZN"/>
</dbReference>
<protein>
    <recommendedName>
        <fullName evidence="9">Flagellar brake protein</fullName>
    </recommendedName>
</protein>
<organism evidence="7 8">
    <name type="scientific">Undibacterium terreum</name>
    <dbReference type="NCBI Taxonomy" id="1224302"/>
    <lineage>
        <taxon>Bacteria</taxon>
        <taxon>Pseudomonadati</taxon>
        <taxon>Pseudomonadota</taxon>
        <taxon>Betaproteobacteria</taxon>
        <taxon>Burkholderiales</taxon>
        <taxon>Oxalobacteraceae</taxon>
        <taxon>Undibacterium</taxon>
    </lineage>
</organism>
<reference evidence="7" key="1">
    <citation type="journal article" date="2014" name="Int. J. Syst. Evol. Microbiol.">
        <title>Complete genome sequence of Corynebacterium casei LMG S-19264T (=DSM 44701T), isolated from a smear-ripened cheese.</title>
        <authorList>
            <consortium name="US DOE Joint Genome Institute (JGI-PGF)"/>
            <person name="Walter F."/>
            <person name="Albersmeier A."/>
            <person name="Kalinowski J."/>
            <person name="Ruckert C."/>
        </authorList>
    </citation>
    <scope>NUCLEOTIDE SEQUENCE</scope>
    <source>
        <strain evidence="7">CGMCC 1.10998</strain>
    </source>
</reference>
<gene>
    <name evidence="7" type="ORF">GCM10011396_02200</name>
</gene>
<comment type="caution">
    <text evidence="7">The sequence shown here is derived from an EMBL/GenBank/DDBJ whole genome shotgun (WGS) entry which is preliminary data.</text>
</comment>
<evidence type="ECO:0000259" key="6">
    <source>
        <dbReference type="Pfam" id="PF12945"/>
    </source>
</evidence>
<dbReference type="RefSeq" id="WP_188564153.1">
    <property type="nucleotide sequence ID" value="NZ_BMED01000001.1"/>
</dbReference>
<dbReference type="SUPFAM" id="SSF141371">
    <property type="entry name" value="PilZ domain-like"/>
    <property type="match status" value="2"/>
</dbReference>
<feature type="domain" description="PilZ" evidence="5">
    <location>
        <begin position="187"/>
        <end position="290"/>
    </location>
</feature>
<evidence type="ECO:0000313" key="7">
    <source>
        <dbReference type="EMBL" id="GGC58833.1"/>
    </source>
</evidence>
<accession>A0A916XAG4</accession>
<evidence type="ECO:0000259" key="5">
    <source>
        <dbReference type="Pfam" id="PF07238"/>
    </source>
</evidence>
<evidence type="ECO:0008006" key="9">
    <source>
        <dbReference type="Google" id="ProtNLM"/>
    </source>
</evidence>
<dbReference type="Pfam" id="PF12945">
    <property type="entry name" value="PilZNR"/>
    <property type="match status" value="1"/>
</dbReference>
<dbReference type="InterPro" id="IPR012349">
    <property type="entry name" value="Split_barrel_FMN-bd"/>
</dbReference>
<evidence type="ECO:0000256" key="4">
    <source>
        <dbReference type="SAM" id="MobiDB-lite"/>
    </source>
</evidence>
<feature type="domain" description="Type III secretion system flagellar brake protein YcgR PilZN" evidence="6">
    <location>
        <begin position="96"/>
        <end position="178"/>
    </location>
</feature>
<dbReference type="Gene3D" id="2.30.110.10">
    <property type="entry name" value="Electron Transport, Fmn-binding Protein, Chain A"/>
    <property type="match status" value="1"/>
</dbReference>
<keyword evidence="1" id="KW-0973">c-di-GMP</keyword>
<dbReference type="AlphaFoldDB" id="A0A916XAG4"/>